<feature type="region of interest" description="Disordered" evidence="1">
    <location>
        <begin position="1"/>
        <end position="109"/>
    </location>
</feature>
<feature type="compositionally biased region" description="Polar residues" evidence="1">
    <location>
        <begin position="56"/>
        <end position="65"/>
    </location>
</feature>
<name>A0A1C7M6I1_GRIFR</name>
<keyword evidence="3" id="KW-1185">Reference proteome</keyword>
<evidence type="ECO:0000313" key="2">
    <source>
        <dbReference type="EMBL" id="OBZ72378.1"/>
    </source>
</evidence>
<evidence type="ECO:0000256" key="1">
    <source>
        <dbReference type="SAM" id="MobiDB-lite"/>
    </source>
</evidence>
<proteinExistence type="predicted"/>
<dbReference type="Proteomes" id="UP000092993">
    <property type="component" value="Unassembled WGS sequence"/>
</dbReference>
<accession>A0A1C7M6I1</accession>
<evidence type="ECO:0000313" key="3">
    <source>
        <dbReference type="Proteomes" id="UP000092993"/>
    </source>
</evidence>
<comment type="caution">
    <text evidence="2">The sequence shown here is derived from an EMBL/GenBank/DDBJ whole genome shotgun (WGS) entry which is preliminary data.</text>
</comment>
<dbReference type="EMBL" id="LUGG01000009">
    <property type="protein sequence ID" value="OBZ72378.1"/>
    <property type="molecule type" value="Genomic_DNA"/>
</dbReference>
<sequence length="190" mass="20654">MMEEDSAHQSSSTQDETTVKREEDAANSSSVLAEDVTDSLKDAISVTEREDDAISSVFSQDNPHTPRQKTSRLKVDSDVLCGVNREDGMDDRSPGKEGKDLGPEEDEIVTDKREERLKVEGDEGASVKGESDTISLASALIPVDDLLTAQKEIRRSKERDDEVSVGKLSLDVQAQYFPLSGGKVALLALS</sequence>
<organism evidence="2 3">
    <name type="scientific">Grifola frondosa</name>
    <name type="common">Maitake</name>
    <name type="synonym">Polyporus frondosus</name>
    <dbReference type="NCBI Taxonomy" id="5627"/>
    <lineage>
        <taxon>Eukaryota</taxon>
        <taxon>Fungi</taxon>
        <taxon>Dikarya</taxon>
        <taxon>Basidiomycota</taxon>
        <taxon>Agaricomycotina</taxon>
        <taxon>Agaricomycetes</taxon>
        <taxon>Polyporales</taxon>
        <taxon>Grifolaceae</taxon>
        <taxon>Grifola</taxon>
    </lineage>
</organism>
<protein>
    <submittedName>
        <fullName evidence="2">Uncharacterized protein</fullName>
    </submittedName>
</protein>
<gene>
    <name evidence="2" type="ORF">A0H81_07363</name>
</gene>
<dbReference type="AlphaFoldDB" id="A0A1C7M6I1"/>
<feature type="compositionally biased region" description="Basic and acidic residues" evidence="1">
    <location>
        <begin position="84"/>
        <end position="102"/>
    </location>
</feature>
<reference evidence="2 3" key="1">
    <citation type="submission" date="2016-03" db="EMBL/GenBank/DDBJ databases">
        <title>Whole genome sequencing of Grifola frondosa 9006-11.</title>
        <authorList>
            <person name="Min B."/>
            <person name="Park H."/>
            <person name="Kim J.-G."/>
            <person name="Cho H."/>
            <person name="Oh Y.-L."/>
            <person name="Kong W.-S."/>
            <person name="Choi I.-G."/>
        </authorList>
    </citation>
    <scope>NUCLEOTIDE SEQUENCE [LARGE SCALE GENOMIC DNA]</scope>
    <source>
        <strain evidence="2 3">9006-11</strain>
    </source>
</reference>